<dbReference type="InterPro" id="IPR050261">
    <property type="entry name" value="FrsA_esterase"/>
</dbReference>
<feature type="domain" description="Serine aminopeptidase S33" evidence="2">
    <location>
        <begin position="42"/>
        <end position="270"/>
    </location>
</feature>
<comment type="caution">
    <text evidence="3">The sequence shown here is derived from an EMBL/GenBank/DDBJ whole genome shotgun (WGS) entry which is preliminary data.</text>
</comment>
<dbReference type="EMBL" id="JBHUDH010000066">
    <property type="protein sequence ID" value="MFD1526066.1"/>
    <property type="molecule type" value="Genomic_DNA"/>
</dbReference>
<evidence type="ECO:0000313" key="3">
    <source>
        <dbReference type="EMBL" id="MFD1526066.1"/>
    </source>
</evidence>
<keyword evidence="4" id="KW-1185">Reference proteome</keyword>
<organism evidence="3 4">
    <name type="scientific">Halolamina salina</name>
    <dbReference type="NCBI Taxonomy" id="1220023"/>
    <lineage>
        <taxon>Archaea</taxon>
        <taxon>Methanobacteriati</taxon>
        <taxon>Methanobacteriota</taxon>
        <taxon>Stenosarchaea group</taxon>
        <taxon>Halobacteria</taxon>
        <taxon>Halobacteriales</taxon>
        <taxon>Haloferacaceae</taxon>
    </lineage>
</organism>
<accession>A0ABD6B6B7</accession>
<dbReference type="Pfam" id="PF12146">
    <property type="entry name" value="Hydrolase_4"/>
    <property type="match status" value="1"/>
</dbReference>
<sequence length="305" mass="32151">MSGSHARRGKPSRYAFSTRDVGIDGRQAHLFTPDRPTDAPVVVLAPGAGLPWRPTLEATAERFAERGYAALAFDHRGFGSVDGDRLLSPGRQRADLDAAIEAARDAPEVDGDRLGVWGMDLSAGTALAAAADSFAVDAVIARFPVLDGATLLPSWLRPRLRGLTRGVADYPASALGRLRGVDADERGVRVPLFGDASEVAAVAATGAARDVRDLLGREPGTTPARSLVKLQRHDLSSVVADVNCPTLFVAGEHDEVAPPEAVSAASESVRDASLVRVPSSHYAALAGVELERTLNHELAFLDAEL</sequence>
<dbReference type="InterPro" id="IPR029058">
    <property type="entry name" value="AB_hydrolase_fold"/>
</dbReference>
<dbReference type="AlphaFoldDB" id="A0ABD6B6B7"/>
<protein>
    <submittedName>
        <fullName evidence="3">Alpha/beta hydrolase family protein</fullName>
        <ecNumber evidence="3">3.4.-.-</ecNumber>
    </submittedName>
</protein>
<dbReference type="EC" id="3.4.-.-" evidence="3"/>
<keyword evidence="1 3" id="KW-0378">Hydrolase</keyword>
<dbReference type="SUPFAM" id="SSF53474">
    <property type="entry name" value="alpha/beta-Hydrolases"/>
    <property type="match status" value="1"/>
</dbReference>
<dbReference type="RefSeq" id="WP_379818341.1">
    <property type="nucleotide sequence ID" value="NZ_JBHUDH010000066.1"/>
</dbReference>
<evidence type="ECO:0000256" key="1">
    <source>
        <dbReference type="ARBA" id="ARBA00022801"/>
    </source>
</evidence>
<reference evidence="3 4" key="1">
    <citation type="journal article" date="2019" name="Int. J. Syst. Evol. Microbiol.">
        <title>The Global Catalogue of Microorganisms (GCM) 10K type strain sequencing project: providing services to taxonomists for standard genome sequencing and annotation.</title>
        <authorList>
            <consortium name="The Broad Institute Genomics Platform"/>
            <consortium name="The Broad Institute Genome Sequencing Center for Infectious Disease"/>
            <person name="Wu L."/>
            <person name="Ma J."/>
        </authorList>
    </citation>
    <scope>NUCLEOTIDE SEQUENCE [LARGE SCALE GENOMIC DNA]</scope>
    <source>
        <strain evidence="3 4">CGMCC 1.12285</strain>
    </source>
</reference>
<dbReference type="GO" id="GO:0016788">
    <property type="term" value="F:hydrolase activity, acting on ester bonds"/>
    <property type="evidence" value="ECO:0007669"/>
    <property type="project" value="UniProtKB-ARBA"/>
</dbReference>
<dbReference type="PANTHER" id="PTHR22946:SF9">
    <property type="entry name" value="POLYKETIDE TRANSFERASE AF380"/>
    <property type="match status" value="1"/>
</dbReference>
<dbReference type="PANTHER" id="PTHR22946">
    <property type="entry name" value="DIENELACTONE HYDROLASE DOMAIN-CONTAINING PROTEIN-RELATED"/>
    <property type="match status" value="1"/>
</dbReference>
<evidence type="ECO:0000313" key="4">
    <source>
        <dbReference type="Proteomes" id="UP001597111"/>
    </source>
</evidence>
<proteinExistence type="predicted"/>
<evidence type="ECO:0000259" key="2">
    <source>
        <dbReference type="Pfam" id="PF12146"/>
    </source>
</evidence>
<dbReference type="Proteomes" id="UP001597111">
    <property type="component" value="Unassembled WGS sequence"/>
</dbReference>
<dbReference type="InterPro" id="IPR022742">
    <property type="entry name" value="Hydrolase_4"/>
</dbReference>
<gene>
    <name evidence="3" type="ORF">ACFR9S_07085</name>
</gene>
<name>A0ABD6B6B7_9EURY</name>
<dbReference type="Gene3D" id="3.40.50.1820">
    <property type="entry name" value="alpha/beta hydrolase"/>
    <property type="match status" value="1"/>
</dbReference>